<gene>
    <name evidence="1" type="ORF">M404DRAFT_32604</name>
</gene>
<keyword evidence="2" id="KW-1185">Reference proteome</keyword>
<dbReference type="EMBL" id="KN832034">
    <property type="protein sequence ID" value="KIN97137.1"/>
    <property type="molecule type" value="Genomic_DNA"/>
</dbReference>
<dbReference type="AlphaFoldDB" id="A0A0C3IJH2"/>
<protein>
    <submittedName>
        <fullName evidence="1">Uncharacterized protein</fullName>
    </submittedName>
</protein>
<dbReference type="HOGENOM" id="CLU_2050607_0_0_1"/>
<accession>A0A0C3IJH2</accession>
<dbReference type="Proteomes" id="UP000054217">
    <property type="component" value="Unassembled WGS sequence"/>
</dbReference>
<sequence length="120" mass="13471">MSLTPPFYSMWINAIKAAQELAQAKVVQVVPLLEDAATWQLVLHWATDDSLSFTNFLMEMEKFGNRYQFNKWKSTFNQVFEVSWEGTAVEVIRAAMAEHGIIEPSCACNASPAQASSSHK</sequence>
<reference evidence="2" key="2">
    <citation type="submission" date="2015-01" db="EMBL/GenBank/DDBJ databases">
        <title>Evolutionary Origins and Diversification of the Mycorrhizal Mutualists.</title>
        <authorList>
            <consortium name="DOE Joint Genome Institute"/>
            <consortium name="Mycorrhizal Genomics Consortium"/>
            <person name="Kohler A."/>
            <person name="Kuo A."/>
            <person name="Nagy L.G."/>
            <person name="Floudas D."/>
            <person name="Copeland A."/>
            <person name="Barry K.W."/>
            <person name="Cichocki N."/>
            <person name="Veneault-Fourrey C."/>
            <person name="LaButti K."/>
            <person name="Lindquist E.A."/>
            <person name="Lipzen A."/>
            <person name="Lundell T."/>
            <person name="Morin E."/>
            <person name="Murat C."/>
            <person name="Riley R."/>
            <person name="Ohm R."/>
            <person name="Sun H."/>
            <person name="Tunlid A."/>
            <person name="Henrissat B."/>
            <person name="Grigoriev I.V."/>
            <person name="Hibbett D.S."/>
            <person name="Martin F."/>
        </authorList>
    </citation>
    <scope>NUCLEOTIDE SEQUENCE [LARGE SCALE GENOMIC DNA]</scope>
    <source>
        <strain evidence="2">Marx 270</strain>
    </source>
</reference>
<organism evidence="1 2">
    <name type="scientific">Pisolithus tinctorius Marx 270</name>
    <dbReference type="NCBI Taxonomy" id="870435"/>
    <lineage>
        <taxon>Eukaryota</taxon>
        <taxon>Fungi</taxon>
        <taxon>Dikarya</taxon>
        <taxon>Basidiomycota</taxon>
        <taxon>Agaricomycotina</taxon>
        <taxon>Agaricomycetes</taxon>
        <taxon>Agaricomycetidae</taxon>
        <taxon>Boletales</taxon>
        <taxon>Sclerodermatineae</taxon>
        <taxon>Pisolithaceae</taxon>
        <taxon>Pisolithus</taxon>
    </lineage>
</organism>
<dbReference type="InParanoid" id="A0A0C3IJH2"/>
<dbReference type="OrthoDB" id="2689470at2759"/>
<proteinExistence type="predicted"/>
<evidence type="ECO:0000313" key="2">
    <source>
        <dbReference type="Proteomes" id="UP000054217"/>
    </source>
</evidence>
<reference evidence="1 2" key="1">
    <citation type="submission" date="2014-04" db="EMBL/GenBank/DDBJ databases">
        <authorList>
            <consortium name="DOE Joint Genome Institute"/>
            <person name="Kuo A."/>
            <person name="Kohler A."/>
            <person name="Costa M.D."/>
            <person name="Nagy L.G."/>
            <person name="Floudas D."/>
            <person name="Copeland A."/>
            <person name="Barry K.W."/>
            <person name="Cichocki N."/>
            <person name="Veneault-Fourrey C."/>
            <person name="LaButti K."/>
            <person name="Lindquist E.A."/>
            <person name="Lipzen A."/>
            <person name="Lundell T."/>
            <person name="Morin E."/>
            <person name="Murat C."/>
            <person name="Sun H."/>
            <person name="Tunlid A."/>
            <person name="Henrissat B."/>
            <person name="Grigoriev I.V."/>
            <person name="Hibbett D.S."/>
            <person name="Martin F."/>
            <person name="Nordberg H.P."/>
            <person name="Cantor M.N."/>
            <person name="Hua S.X."/>
        </authorList>
    </citation>
    <scope>NUCLEOTIDE SEQUENCE [LARGE SCALE GENOMIC DNA]</scope>
    <source>
        <strain evidence="1 2">Marx 270</strain>
    </source>
</reference>
<evidence type="ECO:0000313" key="1">
    <source>
        <dbReference type="EMBL" id="KIN97137.1"/>
    </source>
</evidence>
<name>A0A0C3IJH2_PISTI</name>